<reference evidence="1 3" key="1">
    <citation type="journal article" date="2012" name="Nature">
        <title>Algal genomes reveal evolutionary mosaicism and the fate of nucleomorphs.</title>
        <authorList>
            <consortium name="DOE Joint Genome Institute"/>
            <person name="Curtis B.A."/>
            <person name="Tanifuji G."/>
            <person name="Burki F."/>
            <person name="Gruber A."/>
            <person name="Irimia M."/>
            <person name="Maruyama S."/>
            <person name="Arias M.C."/>
            <person name="Ball S.G."/>
            <person name="Gile G.H."/>
            <person name="Hirakawa Y."/>
            <person name="Hopkins J.F."/>
            <person name="Kuo A."/>
            <person name="Rensing S.A."/>
            <person name="Schmutz J."/>
            <person name="Symeonidi A."/>
            <person name="Elias M."/>
            <person name="Eveleigh R.J."/>
            <person name="Herman E.K."/>
            <person name="Klute M.J."/>
            <person name="Nakayama T."/>
            <person name="Obornik M."/>
            <person name="Reyes-Prieto A."/>
            <person name="Armbrust E.V."/>
            <person name="Aves S.J."/>
            <person name="Beiko R.G."/>
            <person name="Coutinho P."/>
            <person name="Dacks J.B."/>
            <person name="Durnford D.G."/>
            <person name="Fast N.M."/>
            <person name="Green B.R."/>
            <person name="Grisdale C.J."/>
            <person name="Hempel F."/>
            <person name="Henrissat B."/>
            <person name="Hoppner M.P."/>
            <person name="Ishida K."/>
            <person name="Kim E."/>
            <person name="Koreny L."/>
            <person name="Kroth P.G."/>
            <person name="Liu Y."/>
            <person name="Malik S.B."/>
            <person name="Maier U.G."/>
            <person name="McRose D."/>
            <person name="Mock T."/>
            <person name="Neilson J.A."/>
            <person name="Onodera N.T."/>
            <person name="Poole A.M."/>
            <person name="Pritham E.J."/>
            <person name="Richards T.A."/>
            <person name="Rocap G."/>
            <person name="Roy S.W."/>
            <person name="Sarai C."/>
            <person name="Schaack S."/>
            <person name="Shirato S."/>
            <person name="Slamovits C.H."/>
            <person name="Spencer D.F."/>
            <person name="Suzuki S."/>
            <person name="Worden A.Z."/>
            <person name="Zauner S."/>
            <person name="Barry K."/>
            <person name="Bell C."/>
            <person name="Bharti A.K."/>
            <person name="Crow J.A."/>
            <person name="Grimwood J."/>
            <person name="Kramer R."/>
            <person name="Lindquist E."/>
            <person name="Lucas S."/>
            <person name="Salamov A."/>
            <person name="McFadden G.I."/>
            <person name="Lane C.E."/>
            <person name="Keeling P.J."/>
            <person name="Gray M.W."/>
            <person name="Grigoriev I.V."/>
            <person name="Archibald J.M."/>
        </authorList>
    </citation>
    <scope>NUCLEOTIDE SEQUENCE</scope>
    <source>
        <strain evidence="1 3">CCMP2712</strain>
    </source>
</reference>
<sequence length="155" mass="17531">MHMLKNYGVTLSIEAVKTLSSDFRGLKRTLNLSQSCNQDAKVTTGNVPLSYDLYSVFAKVMLQKPEREYVWARTFLILAWNLMSRSRNVCTLLYNHMEFVGDALRFYVIHAKNDQAGEKPRDPKHVYSNVCSPEVCPLLALGRAGEGEGCRDVLV</sequence>
<reference evidence="2" key="3">
    <citation type="submission" date="2015-06" db="UniProtKB">
        <authorList>
            <consortium name="EnsemblProtists"/>
        </authorList>
    </citation>
    <scope>IDENTIFICATION</scope>
</reference>
<organism evidence="1">
    <name type="scientific">Guillardia theta (strain CCMP2712)</name>
    <name type="common">Cryptophyte</name>
    <dbReference type="NCBI Taxonomy" id="905079"/>
    <lineage>
        <taxon>Eukaryota</taxon>
        <taxon>Cryptophyceae</taxon>
        <taxon>Pyrenomonadales</taxon>
        <taxon>Geminigeraceae</taxon>
        <taxon>Guillardia</taxon>
    </lineage>
</organism>
<protein>
    <submittedName>
        <fullName evidence="1 2">Uncharacterized protein</fullName>
    </submittedName>
</protein>
<dbReference type="KEGG" id="gtt:GUITHDRAFT_152306"/>
<proteinExistence type="predicted"/>
<evidence type="ECO:0000313" key="3">
    <source>
        <dbReference type="Proteomes" id="UP000011087"/>
    </source>
</evidence>
<dbReference type="AlphaFoldDB" id="L1JEI4"/>
<evidence type="ECO:0000313" key="2">
    <source>
        <dbReference type="EnsemblProtists" id="EKX46717"/>
    </source>
</evidence>
<dbReference type="HOGENOM" id="CLU_146352_0_0_1"/>
<reference evidence="3" key="2">
    <citation type="submission" date="2012-11" db="EMBL/GenBank/DDBJ databases">
        <authorList>
            <person name="Kuo A."/>
            <person name="Curtis B.A."/>
            <person name="Tanifuji G."/>
            <person name="Burki F."/>
            <person name="Gruber A."/>
            <person name="Irimia M."/>
            <person name="Maruyama S."/>
            <person name="Arias M.C."/>
            <person name="Ball S.G."/>
            <person name="Gile G.H."/>
            <person name="Hirakawa Y."/>
            <person name="Hopkins J.F."/>
            <person name="Rensing S.A."/>
            <person name="Schmutz J."/>
            <person name="Symeonidi A."/>
            <person name="Elias M."/>
            <person name="Eveleigh R.J."/>
            <person name="Herman E.K."/>
            <person name="Klute M.J."/>
            <person name="Nakayama T."/>
            <person name="Obornik M."/>
            <person name="Reyes-Prieto A."/>
            <person name="Armbrust E.V."/>
            <person name="Aves S.J."/>
            <person name="Beiko R.G."/>
            <person name="Coutinho P."/>
            <person name="Dacks J.B."/>
            <person name="Durnford D.G."/>
            <person name="Fast N.M."/>
            <person name="Green B.R."/>
            <person name="Grisdale C."/>
            <person name="Hempe F."/>
            <person name="Henrissat B."/>
            <person name="Hoppner M.P."/>
            <person name="Ishida K.-I."/>
            <person name="Kim E."/>
            <person name="Koreny L."/>
            <person name="Kroth P.G."/>
            <person name="Liu Y."/>
            <person name="Malik S.-B."/>
            <person name="Maier U.G."/>
            <person name="McRose D."/>
            <person name="Mock T."/>
            <person name="Neilson J.A."/>
            <person name="Onodera N.T."/>
            <person name="Poole A.M."/>
            <person name="Pritham E.J."/>
            <person name="Richards T.A."/>
            <person name="Rocap G."/>
            <person name="Roy S.W."/>
            <person name="Sarai C."/>
            <person name="Schaack S."/>
            <person name="Shirato S."/>
            <person name="Slamovits C.H."/>
            <person name="Spencer D.F."/>
            <person name="Suzuki S."/>
            <person name="Worden A.Z."/>
            <person name="Zauner S."/>
            <person name="Barry K."/>
            <person name="Bell C."/>
            <person name="Bharti A.K."/>
            <person name="Crow J.A."/>
            <person name="Grimwood J."/>
            <person name="Kramer R."/>
            <person name="Lindquist E."/>
            <person name="Lucas S."/>
            <person name="Salamov A."/>
            <person name="McFadden G.I."/>
            <person name="Lane C.E."/>
            <person name="Keeling P.J."/>
            <person name="Gray M.W."/>
            <person name="Grigoriev I.V."/>
            <person name="Archibald J.M."/>
        </authorList>
    </citation>
    <scope>NUCLEOTIDE SEQUENCE</scope>
    <source>
        <strain evidence="3">CCMP2712</strain>
    </source>
</reference>
<dbReference type="EMBL" id="JH992993">
    <property type="protein sequence ID" value="EKX46717.1"/>
    <property type="molecule type" value="Genomic_DNA"/>
</dbReference>
<dbReference type="OMA" id="MEWDEDA"/>
<dbReference type="PaxDb" id="55529-EKX46717"/>
<keyword evidence="3" id="KW-1185">Reference proteome</keyword>
<dbReference type="OrthoDB" id="119991at2759"/>
<evidence type="ECO:0000313" key="1">
    <source>
        <dbReference type="EMBL" id="EKX46717.1"/>
    </source>
</evidence>
<dbReference type="RefSeq" id="XP_005833697.1">
    <property type="nucleotide sequence ID" value="XM_005833640.1"/>
</dbReference>
<dbReference type="GeneID" id="17303385"/>
<name>L1JEI4_GUITC</name>
<dbReference type="Proteomes" id="UP000011087">
    <property type="component" value="Unassembled WGS sequence"/>
</dbReference>
<accession>L1JEI4</accession>
<dbReference type="EnsemblProtists" id="EKX46717">
    <property type="protein sequence ID" value="EKX46717"/>
    <property type="gene ID" value="GUITHDRAFT_152306"/>
</dbReference>
<gene>
    <name evidence="1" type="ORF">GUITHDRAFT_152306</name>
</gene>